<evidence type="ECO:0000313" key="2">
    <source>
        <dbReference type="Proteomes" id="UP000683360"/>
    </source>
</evidence>
<reference evidence="1" key="1">
    <citation type="submission" date="2021-03" db="EMBL/GenBank/DDBJ databases">
        <authorList>
            <person name="Bekaert M."/>
        </authorList>
    </citation>
    <scope>NUCLEOTIDE SEQUENCE</scope>
</reference>
<evidence type="ECO:0000313" key="1">
    <source>
        <dbReference type="EMBL" id="CAG2245867.1"/>
    </source>
</evidence>
<organism evidence="1 2">
    <name type="scientific">Mytilus edulis</name>
    <name type="common">Blue mussel</name>
    <dbReference type="NCBI Taxonomy" id="6550"/>
    <lineage>
        <taxon>Eukaryota</taxon>
        <taxon>Metazoa</taxon>
        <taxon>Spiralia</taxon>
        <taxon>Lophotrochozoa</taxon>
        <taxon>Mollusca</taxon>
        <taxon>Bivalvia</taxon>
        <taxon>Autobranchia</taxon>
        <taxon>Pteriomorphia</taxon>
        <taxon>Mytilida</taxon>
        <taxon>Mytiloidea</taxon>
        <taxon>Mytilidae</taxon>
        <taxon>Mytilinae</taxon>
        <taxon>Mytilus</taxon>
    </lineage>
</organism>
<comment type="caution">
    <text evidence="1">The sequence shown here is derived from an EMBL/GenBank/DDBJ whole genome shotgun (WGS) entry which is preliminary data.</text>
</comment>
<proteinExistence type="predicted"/>
<accession>A0A8S3UJX3</accession>
<evidence type="ECO:0008006" key="3">
    <source>
        <dbReference type="Google" id="ProtNLM"/>
    </source>
</evidence>
<keyword evidence="2" id="KW-1185">Reference proteome</keyword>
<protein>
    <recommendedName>
        <fullName evidence="3">DZIP3-like HEPN domain-containing protein</fullName>
    </recommendedName>
</protein>
<gene>
    <name evidence="1" type="ORF">MEDL_57865</name>
</gene>
<name>A0A8S3UJX3_MYTED</name>
<dbReference type="Proteomes" id="UP000683360">
    <property type="component" value="Unassembled WGS sequence"/>
</dbReference>
<sequence length="199" mass="23465">MSDVLPSKKFLQLIEVLFDVSATVVREFANCKVIRLPEYSNSFIKFLDLNKHKLYHKWENDTPCCHCNNFKNLPHEMTSTKFYMLYQKISDRPIECIKRKGVVMKNGCIKQYCICNIIPQQMITLDDMDISMLAFLLRNSNLTESQVKCIDNLTELRNILCHARSTFSFPDVKLENVKTRLLYYTRKLARMSIRNIIHQ</sequence>
<dbReference type="EMBL" id="CAJPWZ010002793">
    <property type="protein sequence ID" value="CAG2245867.1"/>
    <property type="molecule type" value="Genomic_DNA"/>
</dbReference>
<dbReference type="AlphaFoldDB" id="A0A8S3UJX3"/>